<sequence>MSEDKLVVPGNQAVDLICASGKFGRRLLGEIANPAAQRLTRHPRIFSKSDNEFRTGEVLLHGKRWAQVTLTTRKPQEPQGKLRVLIIEDKPGSGLSLKPVSNGNGILTLQVDGAHCLRRLQSFVNQLVCVFIVHGHGWQDREGREYFEPYGAEPRNNGHKHRERKRRNPRHQRYIHPLTDG</sequence>
<feature type="region of interest" description="Disordered" evidence="1">
    <location>
        <begin position="149"/>
        <end position="181"/>
    </location>
</feature>
<evidence type="ECO:0000313" key="3">
    <source>
        <dbReference type="Proteomes" id="UP000034224"/>
    </source>
</evidence>
<accession>A0A0G1YJD0</accession>
<proteinExistence type="predicted"/>
<dbReference type="EMBL" id="LCQK01000002">
    <property type="protein sequence ID" value="KKW15082.1"/>
    <property type="molecule type" value="Genomic_DNA"/>
</dbReference>
<evidence type="ECO:0000313" key="2">
    <source>
        <dbReference type="EMBL" id="KKW15082.1"/>
    </source>
</evidence>
<dbReference type="Proteomes" id="UP000034224">
    <property type="component" value="Unassembled WGS sequence"/>
</dbReference>
<reference evidence="2 3" key="1">
    <citation type="journal article" date="2015" name="Nature">
        <title>rRNA introns, odd ribosomes, and small enigmatic genomes across a large radiation of phyla.</title>
        <authorList>
            <person name="Brown C.T."/>
            <person name="Hug L.A."/>
            <person name="Thomas B.C."/>
            <person name="Sharon I."/>
            <person name="Castelle C.J."/>
            <person name="Singh A."/>
            <person name="Wilkins M.J."/>
            <person name="Williams K.H."/>
            <person name="Banfield J.F."/>
        </authorList>
    </citation>
    <scope>NUCLEOTIDE SEQUENCE [LARGE SCALE GENOMIC DNA]</scope>
</reference>
<protein>
    <submittedName>
        <fullName evidence="2">Uncharacterized protein</fullName>
    </submittedName>
</protein>
<organism evidence="2 3">
    <name type="scientific">Candidatus Jorgensenbacteria bacterium GW2011_GWB1_50_10</name>
    <dbReference type="NCBI Taxonomy" id="1618665"/>
    <lineage>
        <taxon>Bacteria</taxon>
        <taxon>Candidatus Joergenseniibacteriota</taxon>
    </lineage>
</organism>
<comment type="caution">
    <text evidence="2">The sequence shown here is derived from an EMBL/GenBank/DDBJ whole genome shotgun (WGS) entry which is preliminary data.</text>
</comment>
<dbReference type="STRING" id="1618665.UY55_C0002G0140"/>
<gene>
    <name evidence="2" type="ORF">UY55_C0002G0140</name>
</gene>
<dbReference type="AlphaFoldDB" id="A0A0G1YJD0"/>
<name>A0A0G1YJD0_9BACT</name>
<feature type="compositionally biased region" description="Basic residues" evidence="1">
    <location>
        <begin position="157"/>
        <end position="174"/>
    </location>
</feature>
<evidence type="ECO:0000256" key="1">
    <source>
        <dbReference type="SAM" id="MobiDB-lite"/>
    </source>
</evidence>